<accession>A0A8J3SN35</accession>
<dbReference type="Gene3D" id="3.30.40.250">
    <property type="match status" value="1"/>
</dbReference>
<dbReference type="PROSITE" id="PS51664">
    <property type="entry name" value="YCAO"/>
    <property type="match status" value="1"/>
</dbReference>
<dbReference type="Pfam" id="PF21084">
    <property type="entry name" value="WHD_DUF4423_like"/>
    <property type="match status" value="1"/>
</dbReference>
<gene>
    <name evidence="2" type="ORF">Psi01_80810</name>
</gene>
<dbReference type="InterPro" id="IPR003776">
    <property type="entry name" value="YcaO-like_dom"/>
</dbReference>
<dbReference type="Pfam" id="PF02624">
    <property type="entry name" value="YcaO"/>
    <property type="match status" value="1"/>
</dbReference>
<evidence type="ECO:0000313" key="2">
    <source>
        <dbReference type="EMBL" id="GIH97451.1"/>
    </source>
</evidence>
<keyword evidence="3" id="KW-1185">Reference proteome</keyword>
<reference evidence="2 3" key="1">
    <citation type="submission" date="2021-01" db="EMBL/GenBank/DDBJ databases">
        <title>Whole genome shotgun sequence of Planobispora siamensis NBRC 107568.</title>
        <authorList>
            <person name="Komaki H."/>
            <person name="Tamura T."/>
        </authorList>
    </citation>
    <scope>NUCLEOTIDE SEQUENCE [LARGE SCALE GENOMIC DNA]</scope>
    <source>
        <strain evidence="2 3">NBRC 107568</strain>
    </source>
</reference>
<dbReference type="EMBL" id="BOOJ01000084">
    <property type="protein sequence ID" value="GIH97451.1"/>
    <property type="molecule type" value="Genomic_DNA"/>
</dbReference>
<dbReference type="Proteomes" id="UP000619788">
    <property type="component" value="Unassembled WGS sequence"/>
</dbReference>
<dbReference type="InterPro" id="IPR027624">
    <property type="entry name" value="TOMM_cyclo_SagD"/>
</dbReference>
<dbReference type="GO" id="GO:0008641">
    <property type="term" value="F:ubiquitin-like modifier activating enzyme activity"/>
    <property type="evidence" value="ECO:0007669"/>
    <property type="project" value="InterPro"/>
</dbReference>
<dbReference type="NCBIfam" id="TIGR03882">
    <property type="entry name" value="cyclo_dehyd_2"/>
    <property type="match status" value="1"/>
</dbReference>
<proteinExistence type="predicted"/>
<dbReference type="NCBIfam" id="TIGR00702">
    <property type="entry name" value="YcaO-type kinase domain"/>
    <property type="match status" value="1"/>
</dbReference>
<sequence length="744" mass="82648">MLERPQFKPHFQVEVLPPDTVFLLSEDDAFSLTGSVYVLLAPLLDGTRDRQEILDTVAGRYSEVAAHFALSRLERMGYLCERVQGDPAEAAYWSMRDLPSAKSRGIAVAALGSVPAAEFETALKALHVRVESDPGAADLVMVVADDYLDPRLAEWNEAALRTGRPWMLVKPVGRVLWLGPILVPGVTACWRCLSERLMDNRPVETFVALRKGRPGRSSTGSVAALPSTVQTAVNAAATLAADWLLTDAEDLRGTLVSLDSAGLDSRRHRLIRDTTCHACGTGETGQSGEVEPDRRPIALVSRKKTFTTDGGHRSVPPEETLRRHEHLISPITGVVRELRAFETGSPLITVYAGAHSFGRPGHDLASLRRLLVTESAGKGRSDAQAKASALSEAVERHCGVFTGREPRISATYAGLGEPAVHPAACLQFSDEQYRGRERWNREHSGYAWVPEPFDESREIEWTPVWSLSLGRWRYLPTAFCYYGYPLPDGHRFCVGDSNGNASGNNLEEAILQGFMELVERDSVAVWWYNRLRRPALDLDSAADPYLAEVRAEYTRRGREMWVLDLTGDLGIPTYAAVSARVGRPAEHIIQGYGAHLDPKIALLRAVTEMNQMMALTMNEPLDFTDDPDNRYWYEHATLANQPYLLPHPDLGPARLSDHARRWSDDLRDDIQTCVDIVAAHGMETLILDQTRPGIGMNVVKVIVPGLRHFWARFAPGRLYDVPVKLGWLPRRLREDQLNPLPISS</sequence>
<dbReference type="InterPro" id="IPR035985">
    <property type="entry name" value="Ubiquitin-activating_enz"/>
</dbReference>
<dbReference type="InterPro" id="IPR022291">
    <property type="entry name" value="Bacteriocin_synth_cyclodeHase"/>
</dbReference>
<organism evidence="2 3">
    <name type="scientific">Planobispora siamensis</name>
    <dbReference type="NCBI Taxonomy" id="936338"/>
    <lineage>
        <taxon>Bacteria</taxon>
        <taxon>Bacillati</taxon>
        <taxon>Actinomycetota</taxon>
        <taxon>Actinomycetes</taxon>
        <taxon>Streptosporangiales</taxon>
        <taxon>Streptosporangiaceae</taxon>
        <taxon>Planobispora</taxon>
    </lineage>
</organism>
<dbReference type="SUPFAM" id="SSF69572">
    <property type="entry name" value="Activating enzymes of the ubiquitin-like proteins"/>
    <property type="match status" value="1"/>
</dbReference>
<comment type="caution">
    <text evidence="2">The sequence shown here is derived from an EMBL/GenBank/DDBJ whole genome shotgun (WGS) entry which is preliminary data.</text>
</comment>
<dbReference type="AlphaFoldDB" id="A0A8J3SN35"/>
<dbReference type="RefSeq" id="WP_204069455.1">
    <property type="nucleotide sequence ID" value="NZ_BOOJ01000084.1"/>
</dbReference>
<dbReference type="InterPro" id="IPR049274">
    <property type="entry name" value="LynD/TruD_wHTH-like"/>
</dbReference>
<protein>
    <recommendedName>
        <fullName evidence="1">YcaO domain-containing protein</fullName>
    </recommendedName>
</protein>
<dbReference type="Gene3D" id="3.30.160.660">
    <property type="match status" value="1"/>
</dbReference>
<dbReference type="Gene3D" id="3.30.1330.230">
    <property type="match status" value="1"/>
</dbReference>
<feature type="domain" description="YcaO" evidence="1">
    <location>
        <begin position="377"/>
        <end position="744"/>
    </location>
</feature>
<evidence type="ECO:0000259" key="1">
    <source>
        <dbReference type="PROSITE" id="PS51664"/>
    </source>
</evidence>
<evidence type="ECO:0000313" key="3">
    <source>
        <dbReference type="Proteomes" id="UP000619788"/>
    </source>
</evidence>
<dbReference type="Gene3D" id="3.40.50.720">
    <property type="entry name" value="NAD(P)-binding Rossmann-like Domain"/>
    <property type="match status" value="1"/>
</dbReference>
<name>A0A8J3SN35_9ACTN</name>
<dbReference type="PANTHER" id="PTHR37809">
    <property type="entry name" value="RIBOSOMAL PROTEIN S12 METHYLTHIOTRANSFERASE ACCESSORY FACTOR YCAO"/>
    <property type="match status" value="1"/>
</dbReference>
<dbReference type="NCBIfam" id="TIGR03604">
    <property type="entry name" value="TOMM_cyclo_SagD"/>
    <property type="match status" value="1"/>
</dbReference>
<dbReference type="PANTHER" id="PTHR37809:SF1">
    <property type="entry name" value="RIBOSOMAL PROTEIN S12 METHYLTHIOTRANSFERASE ACCESSORY FACTOR YCAO"/>
    <property type="match status" value="1"/>
</dbReference>